<evidence type="ECO:0000313" key="3">
    <source>
        <dbReference type="RefSeq" id="XP_033580079.1"/>
    </source>
</evidence>
<accession>A0A6A6YYW0</accession>
<dbReference type="RefSeq" id="XP_033580079.1">
    <property type="nucleotide sequence ID" value="XM_033713663.1"/>
</dbReference>
<reference evidence="1 3" key="1">
    <citation type="journal article" date="2020" name="Stud. Mycol.">
        <title>101 Dothideomycetes genomes: a test case for predicting lifestyles and emergence of pathogens.</title>
        <authorList>
            <person name="Haridas S."/>
            <person name="Albert R."/>
            <person name="Binder M."/>
            <person name="Bloem J."/>
            <person name="Labutti K."/>
            <person name="Salamov A."/>
            <person name="Andreopoulos B."/>
            <person name="Baker S."/>
            <person name="Barry K."/>
            <person name="Bills G."/>
            <person name="Bluhm B."/>
            <person name="Cannon C."/>
            <person name="Castanera R."/>
            <person name="Culley D."/>
            <person name="Daum C."/>
            <person name="Ezra D."/>
            <person name="Gonzalez J."/>
            <person name="Henrissat B."/>
            <person name="Kuo A."/>
            <person name="Liang C."/>
            <person name="Lipzen A."/>
            <person name="Lutzoni F."/>
            <person name="Magnuson J."/>
            <person name="Mondo S."/>
            <person name="Nolan M."/>
            <person name="Ohm R."/>
            <person name="Pangilinan J."/>
            <person name="Park H.-J."/>
            <person name="Ramirez L."/>
            <person name="Alfaro M."/>
            <person name="Sun H."/>
            <person name="Tritt A."/>
            <person name="Yoshinaga Y."/>
            <person name="Zwiers L.-H."/>
            <person name="Turgeon B."/>
            <person name="Goodwin S."/>
            <person name="Spatafora J."/>
            <person name="Crous P."/>
            <person name="Grigoriev I."/>
        </authorList>
    </citation>
    <scope>NUCLEOTIDE SEQUENCE</scope>
    <source>
        <strain evidence="1 3">CBS 304.34</strain>
    </source>
</reference>
<name>A0A6A6YYW0_9PEZI</name>
<organism evidence="1">
    <name type="scientific">Mytilinidion resinicola</name>
    <dbReference type="NCBI Taxonomy" id="574789"/>
    <lineage>
        <taxon>Eukaryota</taxon>
        <taxon>Fungi</taxon>
        <taxon>Dikarya</taxon>
        <taxon>Ascomycota</taxon>
        <taxon>Pezizomycotina</taxon>
        <taxon>Dothideomycetes</taxon>
        <taxon>Pleosporomycetidae</taxon>
        <taxon>Mytilinidiales</taxon>
        <taxon>Mytilinidiaceae</taxon>
        <taxon>Mytilinidion</taxon>
    </lineage>
</organism>
<proteinExistence type="predicted"/>
<dbReference type="EMBL" id="MU003696">
    <property type="protein sequence ID" value="KAF2813115.1"/>
    <property type="molecule type" value="Genomic_DNA"/>
</dbReference>
<sequence length="88" mass="9531">MPLVAAFLHGALSLHNVGVGMSDAWSWRRVGSGKTHESEGGGQKCVGGGLKIETRLMEWVREYTFSACLLAHSPLYPIRLSIPAIRPA</sequence>
<dbReference type="GeneID" id="54454556"/>
<evidence type="ECO:0000313" key="2">
    <source>
        <dbReference type="Proteomes" id="UP000504636"/>
    </source>
</evidence>
<protein>
    <submittedName>
        <fullName evidence="1 3">Uncharacterized protein</fullName>
    </submittedName>
</protein>
<keyword evidence="2" id="KW-1185">Reference proteome</keyword>
<dbReference type="AlphaFoldDB" id="A0A6A6YYW0"/>
<reference evidence="3" key="2">
    <citation type="submission" date="2020-04" db="EMBL/GenBank/DDBJ databases">
        <authorList>
            <consortium name="NCBI Genome Project"/>
        </authorList>
    </citation>
    <scope>NUCLEOTIDE SEQUENCE</scope>
    <source>
        <strain evidence="3">CBS 304.34</strain>
    </source>
</reference>
<reference evidence="3" key="3">
    <citation type="submission" date="2025-04" db="UniProtKB">
        <authorList>
            <consortium name="RefSeq"/>
        </authorList>
    </citation>
    <scope>IDENTIFICATION</scope>
    <source>
        <strain evidence="3">CBS 304.34</strain>
    </source>
</reference>
<dbReference type="Proteomes" id="UP000504636">
    <property type="component" value="Unplaced"/>
</dbReference>
<evidence type="ECO:0000313" key="1">
    <source>
        <dbReference type="EMBL" id="KAF2813115.1"/>
    </source>
</evidence>
<gene>
    <name evidence="1 3" type="ORF">BDZ99DRAFT_249756</name>
</gene>